<organism evidence="2 3">
    <name type="scientific">Argiope bruennichi</name>
    <name type="common">Wasp spider</name>
    <name type="synonym">Aranea bruennichi</name>
    <dbReference type="NCBI Taxonomy" id="94029"/>
    <lineage>
        <taxon>Eukaryota</taxon>
        <taxon>Metazoa</taxon>
        <taxon>Ecdysozoa</taxon>
        <taxon>Arthropoda</taxon>
        <taxon>Chelicerata</taxon>
        <taxon>Arachnida</taxon>
        <taxon>Araneae</taxon>
        <taxon>Araneomorphae</taxon>
        <taxon>Entelegynae</taxon>
        <taxon>Araneoidea</taxon>
        <taxon>Araneidae</taxon>
        <taxon>Argiope</taxon>
    </lineage>
</organism>
<sequence length="301" mass="33780">MKDSTFNQDGDSAGGLDLVSEWIGRVWKLLRIGGAGALPGVKPSKDRRRRRRGADSRTSPCQGQSGTEQSGSSCSSSEEEMEIHEEKSDADPQEKKEKSLPPAMEKSPRPVSPSSVQISEEFIFTHHVDIIQAITTRNTMGSWAQALRCHKEDSEESKQMRAEVARLSLSDEQAVQFAAEENTKILWDKIKSTSTGKAEDRKIDAANKLKNLQMKSNESANDYVVRARGIATKNHSLGLDVTPRELVYYRVRRLKGKYSKVREIFNTQRDKSMDEILEILREEEITCYSPTSTRPLGSALF</sequence>
<feature type="region of interest" description="Disordered" evidence="1">
    <location>
        <begin position="35"/>
        <end position="114"/>
    </location>
</feature>
<reference evidence="2" key="1">
    <citation type="journal article" date="2020" name="bioRxiv">
        <title>Chromosome-level reference genome of the European wasp spider Argiope bruennichi: a resource for studies on range expansion and evolutionary adaptation.</title>
        <authorList>
            <person name="Sheffer M.M."/>
            <person name="Hoppe A."/>
            <person name="Krehenwinkel H."/>
            <person name="Uhl G."/>
            <person name="Kuss A.W."/>
            <person name="Jensen L."/>
            <person name="Jensen C."/>
            <person name="Gillespie R.G."/>
            <person name="Hoff K.J."/>
            <person name="Prost S."/>
        </authorList>
    </citation>
    <scope>NUCLEOTIDE SEQUENCE</scope>
</reference>
<keyword evidence="3" id="KW-1185">Reference proteome</keyword>
<evidence type="ECO:0000256" key="1">
    <source>
        <dbReference type="SAM" id="MobiDB-lite"/>
    </source>
</evidence>
<evidence type="ECO:0000313" key="2">
    <source>
        <dbReference type="EMBL" id="KAF8789914.1"/>
    </source>
</evidence>
<accession>A0A8T0FF57</accession>
<dbReference type="AlphaFoldDB" id="A0A8T0FF57"/>
<protein>
    <submittedName>
        <fullName evidence="2">Uncharacterized protein</fullName>
    </submittedName>
</protein>
<evidence type="ECO:0000313" key="3">
    <source>
        <dbReference type="Proteomes" id="UP000807504"/>
    </source>
</evidence>
<reference evidence="2" key="2">
    <citation type="submission" date="2020-06" db="EMBL/GenBank/DDBJ databases">
        <authorList>
            <person name="Sheffer M."/>
        </authorList>
    </citation>
    <scope>NUCLEOTIDE SEQUENCE</scope>
</reference>
<name>A0A8T0FF57_ARGBR</name>
<dbReference type="EMBL" id="JABXBU010000012">
    <property type="protein sequence ID" value="KAF8789914.1"/>
    <property type="molecule type" value="Genomic_DNA"/>
</dbReference>
<proteinExistence type="predicted"/>
<feature type="compositionally biased region" description="Basic and acidic residues" evidence="1">
    <location>
        <begin position="84"/>
        <end position="99"/>
    </location>
</feature>
<feature type="compositionally biased region" description="Low complexity" evidence="1">
    <location>
        <begin position="62"/>
        <end position="76"/>
    </location>
</feature>
<gene>
    <name evidence="2" type="ORF">HNY73_007816</name>
</gene>
<dbReference type="Pfam" id="PF14223">
    <property type="entry name" value="Retrotran_gag_2"/>
    <property type="match status" value="1"/>
</dbReference>
<comment type="caution">
    <text evidence="2">The sequence shown here is derived from an EMBL/GenBank/DDBJ whole genome shotgun (WGS) entry which is preliminary data.</text>
</comment>
<dbReference type="Proteomes" id="UP000807504">
    <property type="component" value="Unassembled WGS sequence"/>
</dbReference>